<dbReference type="Gene3D" id="2.30.39.10">
    <property type="entry name" value="Alpha-1-antitrypsin, domain 1"/>
    <property type="match status" value="1"/>
</dbReference>
<organism evidence="8 9">
    <name type="scientific">Sarcophilus harrisii</name>
    <name type="common">Tasmanian devil</name>
    <name type="synonym">Sarcophilus laniarius</name>
    <dbReference type="NCBI Taxonomy" id="9305"/>
    <lineage>
        <taxon>Eukaryota</taxon>
        <taxon>Metazoa</taxon>
        <taxon>Chordata</taxon>
        <taxon>Craniata</taxon>
        <taxon>Vertebrata</taxon>
        <taxon>Euteleostomi</taxon>
        <taxon>Mammalia</taxon>
        <taxon>Metatheria</taxon>
        <taxon>Dasyuromorphia</taxon>
        <taxon>Dasyuridae</taxon>
        <taxon>Sarcophilus</taxon>
    </lineage>
</organism>
<dbReference type="InterPro" id="IPR023796">
    <property type="entry name" value="Serpin_dom"/>
</dbReference>
<dbReference type="GO" id="GO:0005615">
    <property type="term" value="C:extracellular space"/>
    <property type="evidence" value="ECO:0007669"/>
    <property type="project" value="InterPro"/>
</dbReference>
<feature type="domain" description="Serpin" evidence="7">
    <location>
        <begin position="58"/>
        <end position="412"/>
    </location>
</feature>
<keyword evidence="3" id="KW-0325">Glycoprotein</keyword>
<dbReference type="FunFam" id="2.30.39.10:FF:000003">
    <property type="entry name" value="alpha-1-antitrypsin isoform X1"/>
    <property type="match status" value="1"/>
</dbReference>
<dbReference type="Pfam" id="PF00079">
    <property type="entry name" value="Serpin"/>
    <property type="match status" value="1"/>
</dbReference>
<dbReference type="AlphaFoldDB" id="G3VP32"/>
<keyword evidence="2 6" id="KW-0732">Signal</keyword>
<dbReference type="Gene3D" id="3.30.497.10">
    <property type="entry name" value="Antithrombin, subunit I, domain 2"/>
    <property type="match status" value="1"/>
</dbReference>
<accession>G3VP32</accession>
<feature type="signal peptide" evidence="6">
    <location>
        <begin position="1"/>
        <end position="20"/>
    </location>
</feature>
<feature type="chain" id="PRO_5003458197" evidence="6">
    <location>
        <begin position="21"/>
        <end position="413"/>
    </location>
</feature>
<dbReference type="GeneID" id="100922338"/>
<reference evidence="8" key="3">
    <citation type="submission" date="2025-09" db="UniProtKB">
        <authorList>
            <consortium name="Ensembl"/>
        </authorList>
    </citation>
    <scope>IDENTIFICATION</scope>
</reference>
<dbReference type="InterPro" id="IPR023795">
    <property type="entry name" value="Serpin_CS"/>
</dbReference>
<reference evidence="8 9" key="1">
    <citation type="journal article" date="2011" name="Proc. Natl. Acad. Sci. U.S.A.">
        <title>Genetic diversity and population structure of the endangered marsupial Sarcophilus harrisii (Tasmanian devil).</title>
        <authorList>
            <person name="Miller W."/>
            <person name="Hayes V.M."/>
            <person name="Ratan A."/>
            <person name="Petersen D.C."/>
            <person name="Wittekindt N.E."/>
            <person name="Miller J."/>
            <person name="Walenz B."/>
            <person name="Knight J."/>
            <person name="Qi J."/>
            <person name="Zhao F."/>
            <person name="Wang Q."/>
            <person name="Bedoya-Reina O.C."/>
            <person name="Katiyar N."/>
            <person name="Tomsho L.P."/>
            <person name="Kasson L.M."/>
            <person name="Hardie R.A."/>
            <person name="Woodbridge P."/>
            <person name="Tindall E.A."/>
            <person name="Bertelsen M.F."/>
            <person name="Dixon D."/>
            <person name="Pyecroft S."/>
            <person name="Helgen K.M."/>
            <person name="Lesk A.M."/>
            <person name="Pringle T.H."/>
            <person name="Patterson N."/>
            <person name="Zhang Y."/>
            <person name="Kreiss A."/>
            <person name="Woods G.M."/>
            <person name="Jones M.E."/>
            <person name="Schuster S.C."/>
        </authorList>
    </citation>
    <scope>NUCLEOTIDE SEQUENCE [LARGE SCALE GENOMIC DNA]</scope>
</reference>
<sequence>MKTTLILDLLFAGYFLAINGLQQQKSPAKNHQAIHPLQESEERRARNQVVSRNNEFACKMYQELSQKSKNENIFFSPLSISTGFSMLTLGAKDYTLSQLSENLNLKDMPMKRIYQGFHYIIQSLNQPNRDLKLHLGNTLFIENQLKVQKRFLNDVKNIYEAEVIPMEFKNPKKAITEINNYVSQKTHGKINKLIKTLDQNTMLLLISHIYFQAEWEKKFNSKDTKEDDFFLINGKSVKVPMMYRGGKYKTAYDKQLSCTILEIPFKGNVTGLFMIPDQGELKKMEEGLSKDKLMQLRQSLQYSSVDVCLPKFSISGTYNVKKYLSGLGVTRIFDGSADLTRISPQKTLKVSQAIHKAVLKMDEEGAEASGATSIETLPMTVPPLIKFNHPFMMSMIDSNSNSILFMAKIMNPK</sequence>
<evidence type="ECO:0000313" key="9">
    <source>
        <dbReference type="Proteomes" id="UP000007648"/>
    </source>
</evidence>
<name>G3VP32_SARHA</name>
<feature type="region of interest" description="Disordered" evidence="5">
    <location>
        <begin position="27"/>
        <end position="46"/>
    </location>
</feature>
<proteinExistence type="inferred from homology"/>
<evidence type="ECO:0000259" key="7">
    <source>
        <dbReference type="SMART" id="SM00093"/>
    </source>
</evidence>
<dbReference type="RefSeq" id="XP_003756635.1">
    <property type="nucleotide sequence ID" value="XM_003756587.2"/>
</dbReference>
<evidence type="ECO:0000256" key="3">
    <source>
        <dbReference type="ARBA" id="ARBA00023180"/>
    </source>
</evidence>
<dbReference type="MEROPS" id="I04.091"/>
<reference evidence="8" key="2">
    <citation type="submission" date="2025-08" db="UniProtKB">
        <authorList>
            <consortium name="Ensembl"/>
        </authorList>
    </citation>
    <scope>IDENTIFICATION</scope>
</reference>
<protein>
    <submittedName>
        <fullName evidence="8">Serpin family A member 12</fullName>
    </submittedName>
</protein>
<dbReference type="InterPro" id="IPR000215">
    <property type="entry name" value="Serpin_fam"/>
</dbReference>
<evidence type="ECO:0000313" key="8">
    <source>
        <dbReference type="Ensembl" id="ENSSHAP00000004937.1"/>
    </source>
</evidence>
<dbReference type="Proteomes" id="UP000007648">
    <property type="component" value="Unassembled WGS sequence"/>
</dbReference>
<dbReference type="InterPro" id="IPR036186">
    <property type="entry name" value="Serpin_sf"/>
</dbReference>
<evidence type="ECO:0000256" key="1">
    <source>
        <dbReference type="ARBA" id="ARBA00009500"/>
    </source>
</evidence>
<gene>
    <name evidence="8" type="primary">SERPINA12</name>
</gene>
<dbReference type="HOGENOM" id="CLU_023330_2_1_1"/>
<dbReference type="Ensembl" id="ENSSHAT00000004986.2">
    <property type="protein sequence ID" value="ENSSHAP00000004937.1"/>
    <property type="gene ID" value="ENSSHAG00000004325.2"/>
</dbReference>
<dbReference type="OrthoDB" id="671595at2759"/>
<dbReference type="GeneTree" id="ENSGT00940000161977"/>
<evidence type="ECO:0000256" key="6">
    <source>
        <dbReference type="SAM" id="SignalP"/>
    </source>
</evidence>
<dbReference type="PROSITE" id="PS00284">
    <property type="entry name" value="SERPIN"/>
    <property type="match status" value="1"/>
</dbReference>
<dbReference type="PANTHER" id="PTHR11461">
    <property type="entry name" value="SERINE PROTEASE INHIBITOR, SERPIN"/>
    <property type="match status" value="1"/>
</dbReference>
<dbReference type="GO" id="GO:0004867">
    <property type="term" value="F:serine-type endopeptidase inhibitor activity"/>
    <property type="evidence" value="ECO:0007669"/>
    <property type="project" value="InterPro"/>
</dbReference>
<dbReference type="InterPro" id="IPR042178">
    <property type="entry name" value="Serpin_sf_1"/>
</dbReference>
<dbReference type="InterPro" id="IPR042185">
    <property type="entry name" value="Serpin_sf_2"/>
</dbReference>
<dbReference type="PANTHER" id="PTHR11461:SF157">
    <property type="entry name" value="SERPIN A12"/>
    <property type="match status" value="1"/>
</dbReference>
<dbReference type="SMART" id="SM00093">
    <property type="entry name" value="SERPIN"/>
    <property type="match status" value="1"/>
</dbReference>
<evidence type="ECO:0000256" key="5">
    <source>
        <dbReference type="SAM" id="MobiDB-lite"/>
    </source>
</evidence>
<dbReference type="FunCoup" id="G3VP32">
    <property type="interactions" value="247"/>
</dbReference>
<dbReference type="CTD" id="145264"/>
<dbReference type="KEGG" id="shr:100922338"/>
<keyword evidence="9" id="KW-1185">Reference proteome</keyword>
<dbReference type="FunFam" id="3.30.497.10:FF:000001">
    <property type="entry name" value="Serine protease inhibitor"/>
    <property type="match status" value="1"/>
</dbReference>
<comment type="similarity">
    <text evidence="1 4">Belongs to the serpin family.</text>
</comment>
<dbReference type="SUPFAM" id="SSF56574">
    <property type="entry name" value="Serpins"/>
    <property type="match status" value="1"/>
</dbReference>
<dbReference type="Gene3D" id="2.10.310.10">
    <property type="entry name" value="Serpins superfamily"/>
    <property type="match status" value="1"/>
</dbReference>
<dbReference type="InParanoid" id="G3VP32"/>
<evidence type="ECO:0000256" key="4">
    <source>
        <dbReference type="RuleBase" id="RU000411"/>
    </source>
</evidence>
<evidence type="ECO:0000256" key="2">
    <source>
        <dbReference type="ARBA" id="ARBA00022729"/>
    </source>
</evidence>